<organism evidence="2 3">
    <name type="scientific">Spirosoma profusum</name>
    <dbReference type="NCBI Taxonomy" id="2771354"/>
    <lineage>
        <taxon>Bacteria</taxon>
        <taxon>Pseudomonadati</taxon>
        <taxon>Bacteroidota</taxon>
        <taxon>Cytophagia</taxon>
        <taxon>Cytophagales</taxon>
        <taxon>Cytophagaceae</taxon>
        <taxon>Spirosoma</taxon>
    </lineage>
</organism>
<evidence type="ECO:0000313" key="2">
    <source>
        <dbReference type="EMBL" id="MBD2705447.1"/>
    </source>
</evidence>
<protein>
    <submittedName>
        <fullName evidence="2">Transposase</fullName>
    </submittedName>
</protein>
<accession>A0A927AW11</accession>
<dbReference type="InterPro" id="IPR012337">
    <property type="entry name" value="RNaseH-like_sf"/>
</dbReference>
<dbReference type="Gene3D" id="3.90.350.10">
    <property type="entry name" value="Transposase Inhibitor Protein From Tn5, Chain A, domain 1"/>
    <property type="match status" value="1"/>
</dbReference>
<sequence length="363" mass="41005">MQTNLDLYTDYLLSSFGQTSATNMARLLDDQISHDDVTRFLSQSHQIGPTLWKTVKPLVRKHQTDQGLLLVDDSLLHKPHSQETGLVSTYFDHTNNEYTKAINFLSLLYRVDDILLPVGPHIVIKYWQCQLKDKKQVWKAPQTKNEAFRDLLHQAHQNAIPFRYVVADSWYTNAENINAVLSIKKHWLGAFKTNLEVALSKQDRANGRFVSISSVSLAVGVPREVYIRSVALPVLICKDRTGGPVLPNKDGSVGELLLLTTDITMSYQQILTTYQKRWGIEEYHKSLKNNTSLQSSPARSIPAQSTHLLASVCAFVKLERLKLAESTNQFALKGRLYIKAIQAALAELRLMQQNNLLANILPA</sequence>
<reference evidence="2" key="1">
    <citation type="submission" date="2020-09" db="EMBL/GenBank/DDBJ databases">
        <authorList>
            <person name="Kim M.K."/>
        </authorList>
    </citation>
    <scope>NUCLEOTIDE SEQUENCE</scope>
    <source>
        <strain evidence="2">BT702</strain>
    </source>
</reference>
<dbReference type="RefSeq" id="WP_190892863.1">
    <property type="nucleotide sequence ID" value="NZ_JACWZY010000057.1"/>
</dbReference>
<dbReference type="EMBL" id="JACWZY010000057">
    <property type="protein sequence ID" value="MBD2705447.1"/>
    <property type="molecule type" value="Genomic_DNA"/>
</dbReference>
<name>A0A927AW11_9BACT</name>
<dbReference type="Proteomes" id="UP000598820">
    <property type="component" value="Unassembled WGS sequence"/>
</dbReference>
<dbReference type="SUPFAM" id="SSF53098">
    <property type="entry name" value="Ribonuclease H-like"/>
    <property type="match status" value="1"/>
</dbReference>
<keyword evidence="3" id="KW-1185">Reference proteome</keyword>
<dbReference type="Pfam" id="PF13546">
    <property type="entry name" value="DDE_5"/>
    <property type="match status" value="1"/>
</dbReference>
<dbReference type="InterPro" id="IPR038721">
    <property type="entry name" value="IS701-like_DDE_dom"/>
</dbReference>
<evidence type="ECO:0000259" key="1">
    <source>
        <dbReference type="Pfam" id="PF13546"/>
    </source>
</evidence>
<evidence type="ECO:0000313" key="3">
    <source>
        <dbReference type="Proteomes" id="UP000598820"/>
    </source>
</evidence>
<feature type="domain" description="Transposase IS701-like DDE" evidence="1">
    <location>
        <begin position="4"/>
        <end position="197"/>
    </location>
</feature>
<dbReference type="AlphaFoldDB" id="A0A927AW11"/>
<proteinExistence type="predicted"/>
<comment type="caution">
    <text evidence="2">The sequence shown here is derived from an EMBL/GenBank/DDBJ whole genome shotgun (WGS) entry which is preliminary data.</text>
</comment>
<gene>
    <name evidence="2" type="ORF">IC229_32855</name>
</gene>